<evidence type="ECO:0000313" key="1">
    <source>
        <dbReference type="EMBL" id="THG29486.1"/>
    </source>
</evidence>
<proteinExistence type="predicted"/>
<dbReference type="RefSeq" id="WP_136427815.1">
    <property type="nucleotide sequence ID" value="NZ_SSSM01000005.1"/>
</dbReference>
<sequence length="494" mass="50860">MTSRELVISGGGSLVIATDELDAIIDRCGPIARRLDAVADELATVAALADRGAAPLTATPSTALASSARTCQRSADRLHGLRTGLVRARDEYSQLEWRLRARMAGWSADVAFGAGNAVGFGLAMLGPAGVLGLAAALFAAGPELQLIGAAAGKRLREHPELLADPAFLAFVRLAVDAADDALRGVARLPPGLGDSEATGFGPFQPQTPIARQDLEGRQWLAALALAAVTLTARGDLTRVRLSASPAGSASAPRTLAALARRIPGQESGAAGMSAGPGDGGAEDEPQVRIERYLDESDSPRFVVYLGGTADFGLPAGDEPFDMTSNIAGVADRNSAALETARAAMREAGIDSGAPVLFVGYSQGGLLAERLADGGDYTVAGAVTFGSPGTGIIDPRIPAVAIAHTDDLVPALGGMRSHDAAESHVIVERAALAGMPFPEGQTMPAHDMAAYRRTAELADASSEDRLVAARGEVLGFLEGSRFGQATEFRGVRIEL</sequence>
<comment type="caution">
    <text evidence="1">The sequence shown here is derived from an EMBL/GenBank/DDBJ whole genome shotgun (WGS) entry which is preliminary data.</text>
</comment>
<dbReference type="Gene3D" id="3.40.50.1820">
    <property type="entry name" value="alpha/beta hydrolase"/>
    <property type="match status" value="1"/>
</dbReference>
<dbReference type="Proteomes" id="UP000309133">
    <property type="component" value="Unassembled WGS sequence"/>
</dbReference>
<name>A0A4S4FK05_9MICO</name>
<keyword evidence="2" id="KW-1185">Reference proteome</keyword>
<protein>
    <recommendedName>
        <fullName evidence="3">Alpha/beta hydrolase</fullName>
    </recommendedName>
</protein>
<evidence type="ECO:0008006" key="3">
    <source>
        <dbReference type="Google" id="ProtNLM"/>
    </source>
</evidence>
<accession>A0A4S4FK05</accession>
<dbReference type="AlphaFoldDB" id="A0A4S4FK05"/>
<dbReference type="SUPFAM" id="SSF53474">
    <property type="entry name" value="alpha/beta-Hydrolases"/>
    <property type="match status" value="1"/>
</dbReference>
<reference evidence="1 2" key="1">
    <citation type="submission" date="2019-04" db="EMBL/GenBank/DDBJ databases">
        <authorList>
            <person name="Jiang L."/>
        </authorList>
    </citation>
    <scope>NUCLEOTIDE SEQUENCE [LARGE SCALE GENOMIC DNA]</scope>
    <source>
        <strain evidence="1 2">YIM 131853</strain>
    </source>
</reference>
<dbReference type="OrthoDB" id="4790882at2"/>
<organism evidence="1 2">
    <name type="scientific">Naasia lichenicola</name>
    <dbReference type="NCBI Taxonomy" id="2565933"/>
    <lineage>
        <taxon>Bacteria</taxon>
        <taxon>Bacillati</taxon>
        <taxon>Actinomycetota</taxon>
        <taxon>Actinomycetes</taxon>
        <taxon>Micrococcales</taxon>
        <taxon>Microbacteriaceae</taxon>
        <taxon>Naasia</taxon>
    </lineage>
</organism>
<evidence type="ECO:0000313" key="2">
    <source>
        <dbReference type="Proteomes" id="UP000309133"/>
    </source>
</evidence>
<dbReference type="EMBL" id="SSSM01000005">
    <property type="protein sequence ID" value="THG29486.1"/>
    <property type="molecule type" value="Genomic_DNA"/>
</dbReference>
<gene>
    <name evidence="1" type="ORF">E6C64_12370</name>
</gene>
<dbReference type="InterPro" id="IPR029058">
    <property type="entry name" value="AB_hydrolase_fold"/>
</dbReference>